<keyword evidence="7 11" id="KW-0496">Mitochondrion</keyword>
<keyword evidence="13" id="KW-1185">Reference proteome</keyword>
<comment type="function">
    <text evidence="1 11">Component of the MICOS complex, a large protein complex of the mitochondrial inner membrane that plays crucial roles in the maintenance of crista junctions, inner membrane architecture, and formation of contact sites to the outer membrane.</text>
</comment>
<comment type="caution">
    <text evidence="12">The sequence shown here is derived from an EMBL/GenBank/DDBJ whole genome shotgun (WGS) entry which is preliminary data.</text>
</comment>
<comment type="subcellular location">
    <subcellularLocation>
        <location evidence="2">Membrane</location>
    </subcellularLocation>
    <subcellularLocation>
        <location evidence="11">Mitochondrion inner membrane</location>
        <topology evidence="11">Single-pass membrane protein</topology>
    </subcellularLocation>
</comment>
<proteinExistence type="inferred from homology"/>
<dbReference type="Proteomes" id="UP001447188">
    <property type="component" value="Unassembled WGS sequence"/>
</dbReference>
<keyword evidence="6" id="KW-1133">Transmembrane helix</keyword>
<evidence type="ECO:0000256" key="5">
    <source>
        <dbReference type="ARBA" id="ARBA00022692"/>
    </source>
</evidence>
<evidence type="ECO:0000256" key="2">
    <source>
        <dbReference type="ARBA" id="ARBA00004370"/>
    </source>
</evidence>
<evidence type="ECO:0000256" key="10">
    <source>
        <dbReference type="ARBA" id="ARBA00032985"/>
    </source>
</evidence>
<evidence type="ECO:0000256" key="1">
    <source>
        <dbReference type="ARBA" id="ARBA00002689"/>
    </source>
</evidence>
<gene>
    <name evidence="12" type="ORF">Q9L58_000136</name>
</gene>
<dbReference type="InterPro" id="IPR031463">
    <property type="entry name" value="Mic12"/>
</dbReference>
<keyword evidence="5" id="KW-0812">Transmembrane</keyword>
<evidence type="ECO:0000256" key="9">
    <source>
        <dbReference type="ARBA" id="ARBA00032159"/>
    </source>
</evidence>
<organism evidence="12 13">
    <name type="scientific">Discina gigas</name>
    <dbReference type="NCBI Taxonomy" id="1032678"/>
    <lineage>
        <taxon>Eukaryota</taxon>
        <taxon>Fungi</taxon>
        <taxon>Dikarya</taxon>
        <taxon>Ascomycota</taxon>
        <taxon>Pezizomycotina</taxon>
        <taxon>Pezizomycetes</taxon>
        <taxon>Pezizales</taxon>
        <taxon>Discinaceae</taxon>
        <taxon>Discina</taxon>
    </lineage>
</organism>
<comment type="similarity">
    <text evidence="3 11">Belongs to the MICOS complex subunit Mic12 family.</text>
</comment>
<evidence type="ECO:0000256" key="3">
    <source>
        <dbReference type="ARBA" id="ARBA00009188"/>
    </source>
</evidence>
<dbReference type="Pfam" id="PF17050">
    <property type="entry name" value="AIM5"/>
    <property type="match status" value="1"/>
</dbReference>
<evidence type="ECO:0000256" key="8">
    <source>
        <dbReference type="ARBA" id="ARBA00023136"/>
    </source>
</evidence>
<evidence type="ECO:0000313" key="13">
    <source>
        <dbReference type="Proteomes" id="UP001447188"/>
    </source>
</evidence>
<evidence type="ECO:0000256" key="11">
    <source>
        <dbReference type="RuleBase" id="RU363010"/>
    </source>
</evidence>
<reference evidence="12 13" key="1">
    <citation type="submission" date="2024-02" db="EMBL/GenBank/DDBJ databases">
        <title>Discinaceae phylogenomics.</title>
        <authorList>
            <person name="Dirks A.C."/>
            <person name="James T.Y."/>
        </authorList>
    </citation>
    <scope>NUCLEOTIDE SEQUENCE [LARGE SCALE GENOMIC DNA]</scope>
    <source>
        <strain evidence="12 13">ACD0624</strain>
    </source>
</reference>
<name>A0ABR3GY14_9PEZI</name>
<evidence type="ECO:0000256" key="4">
    <source>
        <dbReference type="ARBA" id="ARBA00018170"/>
    </source>
</evidence>
<sequence>MGRILGFFGGTVLTGSVAYLTLQHFRQHRTQISQSLRNSRKLSESLLEPAYVPRAPEPRIERLSLTETLKDTWNWEVESMVRWMQGWDLVKARERFEETAANVVGSISK</sequence>
<evidence type="ECO:0000256" key="6">
    <source>
        <dbReference type="ARBA" id="ARBA00022989"/>
    </source>
</evidence>
<keyword evidence="11" id="KW-0999">Mitochondrion inner membrane</keyword>
<keyword evidence="8" id="KW-0472">Membrane</keyword>
<accession>A0ABR3GY14</accession>
<evidence type="ECO:0000256" key="7">
    <source>
        <dbReference type="ARBA" id="ARBA00023128"/>
    </source>
</evidence>
<protein>
    <recommendedName>
        <fullName evidence="4 11">MICOS complex subunit MIC12</fullName>
    </recommendedName>
    <alternativeName>
        <fullName evidence="10 11">Altered inheritance of mitochondria protein 5, mitochondrial</fullName>
    </alternativeName>
    <alternativeName>
        <fullName evidence="9 11">Found in mitochondrial proteome protein 51</fullName>
    </alternativeName>
</protein>
<comment type="subunit">
    <text evidence="11">Component of the mitochondrial contact site and cristae organizing system (MICOS) complex.</text>
</comment>
<dbReference type="EMBL" id="JBBBZM010000001">
    <property type="protein sequence ID" value="KAL0640829.1"/>
    <property type="molecule type" value="Genomic_DNA"/>
</dbReference>
<evidence type="ECO:0000313" key="12">
    <source>
        <dbReference type="EMBL" id="KAL0640829.1"/>
    </source>
</evidence>